<sequence length="124" mass="13851">MRRVLIGMLTGAVLAMAAVGYAQRAHAAPNDGCETVSWGLFGSQLRTICDGPKRPDGSWIRERRIWTAAGWVRGSTYCGYYSCTRSEGYYRQESTQGYEKYLVFDYNVVPGEPDWLPAGTVVVR</sequence>
<feature type="domain" description="CDGP" evidence="1">
    <location>
        <begin position="32"/>
        <end position="117"/>
    </location>
</feature>
<reference evidence="2 3" key="1">
    <citation type="submission" date="2015-03" db="EMBL/GenBank/DDBJ databases">
        <authorList>
            <person name="Murphy D."/>
        </authorList>
    </citation>
    <scope>NUCLEOTIDE SEQUENCE [LARGE SCALE GENOMIC DNA]</scope>
    <source>
        <strain evidence="2 3">PAP088</strain>
    </source>
</reference>
<evidence type="ECO:0000313" key="2">
    <source>
        <dbReference type="EMBL" id="CPV56391.1"/>
    </source>
</evidence>
<dbReference type="InterPro" id="IPR056271">
    <property type="entry name" value="CDGP_dom"/>
</dbReference>
<organism evidence="2 3">
    <name type="scientific">Mycobacteroides abscessus</name>
    <dbReference type="NCBI Taxonomy" id="36809"/>
    <lineage>
        <taxon>Bacteria</taxon>
        <taxon>Bacillati</taxon>
        <taxon>Actinomycetota</taxon>
        <taxon>Actinomycetes</taxon>
        <taxon>Mycobacteriales</taxon>
        <taxon>Mycobacteriaceae</taxon>
        <taxon>Mycobacteroides</taxon>
    </lineage>
</organism>
<dbReference type="EMBL" id="CSWP01000005">
    <property type="protein sequence ID" value="CPV56391.1"/>
    <property type="molecule type" value="Genomic_DNA"/>
</dbReference>
<name>A0A0U0ZPC4_9MYCO</name>
<proteinExistence type="predicted"/>
<protein>
    <recommendedName>
        <fullName evidence="1">CDGP domain-containing protein</fullName>
    </recommendedName>
</protein>
<accession>A0A0U0ZPC4</accession>
<evidence type="ECO:0000259" key="1">
    <source>
        <dbReference type="Pfam" id="PF24238"/>
    </source>
</evidence>
<dbReference type="RefSeq" id="WP_017207450.1">
    <property type="nucleotide sequence ID" value="NZ_JAAZWG010000001.1"/>
</dbReference>
<gene>
    <name evidence="2" type="ORF">ERS075579_02794</name>
</gene>
<dbReference type="Pfam" id="PF24238">
    <property type="entry name" value="CDGP"/>
    <property type="match status" value="1"/>
</dbReference>
<dbReference type="Proteomes" id="UP000045782">
    <property type="component" value="Unassembled WGS sequence"/>
</dbReference>
<dbReference type="AlphaFoldDB" id="A0A0U0ZPC4"/>
<evidence type="ECO:0000313" key="3">
    <source>
        <dbReference type="Proteomes" id="UP000045782"/>
    </source>
</evidence>